<dbReference type="RefSeq" id="YP_009262500.1">
    <property type="nucleotide sequence ID" value="NC_030533.1"/>
</dbReference>
<keyword evidence="3 8" id="KW-0812">Transmembrane</keyword>
<keyword evidence="10" id="KW-0496">Mitochondrion</keyword>
<dbReference type="PANTHER" id="PTHR42829">
    <property type="entry name" value="NADH-UBIQUINONE OXIDOREDUCTASE CHAIN 5"/>
    <property type="match status" value="1"/>
</dbReference>
<dbReference type="GO" id="GO:0015990">
    <property type="term" value="P:electron transport coupled proton transport"/>
    <property type="evidence" value="ECO:0007669"/>
    <property type="project" value="TreeGrafter"/>
</dbReference>
<keyword evidence="4 8" id="KW-1133">Transmembrane helix</keyword>
<dbReference type="GeneID" id="28255385"/>
<feature type="transmembrane region" description="Helical" evidence="8">
    <location>
        <begin position="365"/>
        <end position="387"/>
    </location>
</feature>
<gene>
    <name evidence="10" type="primary">ND5</name>
</gene>
<evidence type="ECO:0000259" key="9">
    <source>
        <dbReference type="Pfam" id="PF00361"/>
    </source>
</evidence>
<feature type="transmembrane region" description="Helical" evidence="8">
    <location>
        <begin position="52"/>
        <end position="75"/>
    </location>
</feature>
<dbReference type="InterPro" id="IPR003945">
    <property type="entry name" value="NU5C-like"/>
</dbReference>
<dbReference type="PRINTS" id="PR01434">
    <property type="entry name" value="NADHDHGNASE5"/>
</dbReference>
<keyword evidence="5 8" id="KW-0472">Membrane</keyword>
<evidence type="ECO:0000256" key="6">
    <source>
        <dbReference type="ARBA" id="ARBA00031027"/>
    </source>
</evidence>
<feature type="domain" description="NADH:quinone oxidoreductase/Mrp antiporter transmembrane" evidence="9">
    <location>
        <begin position="105"/>
        <end position="375"/>
    </location>
</feature>
<sequence>MVLLNSWALMVFSAFFSLLAAVMANCNLSFWFCWELGHVSMISVSLDLCLDWIAALFMSVIMMISGCVGFFMSVYMGSEDTEKQFNLTLYSFVSSMLVLVVASSMPVVLLGWDWLGVTSFLLVMYYEGKKSFDAAMITALTNRIGDALLICSTAGMCMASDLSLDMKPYCWSYIFIIGCITKSAQVPFSSWLPAAMMAPTPVSSLVHSSTLVTAGIYLLIRSSTFWLSSNAACSLLMGVGIITTTIAGVSAVMESDVKKVVALSTLSQLGIMAFSLGLGEVELAFMHLVCHAFFKAGMFLSVGSMISHNAGNQFFSSFGMSVASLSPSAVFGLFMGSISLMGIPGTAGYASKESIVASGYSSNSWFMGGLMYLGIGLTALYSVRVLVGVTSLAKHGIRDFLGARETLMLSAPGVFLVFMGLIGGEFVLLSSSGGFFFEALSSSEAWFCPYLLVVGGVIAGSVLQLILTKFYELRPKWIYGMIFLDLSSRSLVNEKGSTSFSGVSGDGENVAEVSIPISTLEVGLEYLSDLHNVIQRASVTSGVGASLGVGSACVVL</sequence>
<dbReference type="CTD" id="4540"/>
<organism evidence="10">
    <name type="scientific">Saccostrea kegaki</name>
    <dbReference type="NCBI Taxonomy" id="182713"/>
    <lineage>
        <taxon>Eukaryota</taxon>
        <taxon>Metazoa</taxon>
        <taxon>Spiralia</taxon>
        <taxon>Lophotrochozoa</taxon>
        <taxon>Mollusca</taxon>
        <taxon>Bivalvia</taxon>
        <taxon>Autobranchia</taxon>
        <taxon>Pteriomorphia</taxon>
        <taxon>Ostreida</taxon>
        <taxon>Ostreoidea</taxon>
        <taxon>Ostreidae</taxon>
        <taxon>Saccostrea</taxon>
    </lineage>
</organism>
<feature type="transmembrane region" description="Helical" evidence="8">
    <location>
        <begin position="7"/>
        <end position="32"/>
    </location>
</feature>
<dbReference type="GO" id="GO:0016020">
    <property type="term" value="C:membrane"/>
    <property type="evidence" value="ECO:0007669"/>
    <property type="project" value="UniProtKB-SubCell"/>
</dbReference>
<evidence type="ECO:0000256" key="4">
    <source>
        <dbReference type="ARBA" id="ARBA00022989"/>
    </source>
</evidence>
<feature type="transmembrane region" description="Helical" evidence="8">
    <location>
        <begin position="171"/>
        <end position="192"/>
    </location>
</feature>
<protein>
    <recommendedName>
        <fullName evidence="2">NADH:ubiquinone reductase (H(+)-translocating)</fullName>
        <ecNumber evidence="2">7.1.1.2</ecNumber>
    </recommendedName>
    <alternativeName>
        <fullName evidence="6">NADH dehydrogenase subunit 5</fullName>
    </alternativeName>
</protein>
<evidence type="ECO:0000256" key="8">
    <source>
        <dbReference type="SAM" id="Phobius"/>
    </source>
</evidence>
<accession>A0A191TEX7</accession>
<evidence type="ECO:0000256" key="5">
    <source>
        <dbReference type="ARBA" id="ARBA00023136"/>
    </source>
</evidence>
<dbReference type="EC" id="7.1.1.2" evidence="2"/>
<feature type="transmembrane region" description="Helical" evidence="8">
    <location>
        <begin position="449"/>
        <end position="467"/>
    </location>
</feature>
<dbReference type="EMBL" id="KX065089">
    <property type="protein sequence ID" value="ANI87164.1"/>
    <property type="molecule type" value="Genomic_DNA"/>
</dbReference>
<feature type="transmembrane region" description="Helical" evidence="8">
    <location>
        <begin position="204"/>
        <end position="220"/>
    </location>
</feature>
<name>A0A191TEX7_9BIVA</name>
<comment type="catalytic activity">
    <reaction evidence="7">
        <text>a ubiquinone + NADH + 5 H(+)(in) = a ubiquinol + NAD(+) + 4 H(+)(out)</text>
        <dbReference type="Rhea" id="RHEA:29091"/>
        <dbReference type="Rhea" id="RHEA-COMP:9565"/>
        <dbReference type="Rhea" id="RHEA-COMP:9566"/>
        <dbReference type="ChEBI" id="CHEBI:15378"/>
        <dbReference type="ChEBI" id="CHEBI:16389"/>
        <dbReference type="ChEBI" id="CHEBI:17976"/>
        <dbReference type="ChEBI" id="CHEBI:57540"/>
        <dbReference type="ChEBI" id="CHEBI:57945"/>
        <dbReference type="EC" id="7.1.1.2"/>
    </reaction>
</comment>
<feature type="transmembrane region" description="Helical" evidence="8">
    <location>
        <begin position="407"/>
        <end position="429"/>
    </location>
</feature>
<evidence type="ECO:0000313" key="10">
    <source>
        <dbReference type="EMBL" id="ANI87164.1"/>
    </source>
</evidence>
<proteinExistence type="predicted"/>
<dbReference type="GO" id="GO:0042773">
    <property type="term" value="P:ATP synthesis coupled electron transport"/>
    <property type="evidence" value="ECO:0007669"/>
    <property type="project" value="InterPro"/>
</dbReference>
<dbReference type="AlphaFoldDB" id="A0A191TEX7"/>
<geneLocation type="mitochondrion" evidence="10"/>
<feature type="transmembrane region" description="Helical" evidence="8">
    <location>
        <begin position="226"/>
        <end position="253"/>
    </location>
</feature>
<feature type="transmembrane region" description="Helical" evidence="8">
    <location>
        <begin position="87"/>
        <end position="112"/>
    </location>
</feature>
<evidence type="ECO:0000256" key="3">
    <source>
        <dbReference type="ARBA" id="ARBA00022692"/>
    </source>
</evidence>
<evidence type="ECO:0000256" key="7">
    <source>
        <dbReference type="ARBA" id="ARBA00049551"/>
    </source>
</evidence>
<dbReference type="GO" id="GO:0003954">
    <property type="term" value="F:NADH dehydrogenase activity"/>
    <property type="evidence" value="ECO:0007669"/>
    <property type="project" value="TreeGrafter"/>
</dbReference>
<evidence type="ECO:0000256" key="1">
    <source>
        <dbReference type="ARBA" id="ARBA00004141"/>
    </source>
</evidence>
<feature type="transmembrane region" description="Helical" evidence="8">
    <location>
        <begin position="284"/>
        <end position="306"/>
    </location>
</feature>
<dbReference type="PANTHER" id="PTHR42829:SF2">
    <property type="entry name" value="NADH-UBIQUINONE OXIDOREDUCTASE CHAIN 5"/>
    <property type="match status" value="1"/>
</dbReference>
<dbReference type="Pfam" id="PF00361">
    <property type="entry name" value="Proton_antipo_M"/>
    <property type="match status" value="1"/>
</dbReference>
<dbReference type="InterPro" id="IPR001750">
    <property type="entry name" value="ND/Mrp_TM"/>
</dbReference>
<comment type="subcellular location">
    <subcellularLocation>
        <location evidence="1">Membrane</location>
        <topology evidence="1">Multi-pass membrane protein</topology>
    </subcellularLocation>
</comment>
<dbReference type="GO" id="GO:0008137">
    <property type="term" value="F:NADH dehydrogenase (ubiquinone) activity"/>
    <property type="evidence" value="ECO:0007669"/>
    <property type="project" value="UniProtKB-EC"/>
</dbReference>
<reference evidence="10" key="1">
    <citation type="submission" date="2016-04" db="EMBL/GenBank/DDBJ databases">
        <title>Complete mitochondrial genome of Japanese spiny oyster Saccostrea kegaki.</title>
        <authorList>
            <person name="Hsiao S.-T."/>
        </authorList>
    </citation>
    <scope>NUCLEOTIDE SEQUENCE</scope>
    <source>
        <strain evidence="10">P380</strain>
        <tissue evidence="10">Adductor muscle</tissue>
    </source>
</reference>
<evidence type="ECO:0000256" key="2">
    <source>
        <dbReference type="ARBA" id="ARBA00012944"/>
    </source>
</evidence>
<feature type="transmembrane region" description="Helical" evidence="8">
    <location>
        <begin position="318"/>
        <end position="345"/>
    </location>
</feature>